<feature type="region of interest" description="Disordered" evidence="1">
    <location>
        <begin position="28"/>
        <end position="52"/>
    </location>
</feature>
<name>A0ABT1VNN8_9GAMM</name>
<reference evidence="2 3" key="1">
    <citation type="submission" date="2022-07" db="EMBL/GenBank/DDBJ databases">
        <title>Pantoea trifolii sp. nov. isolated from root nodules of Trifolium rubens.</title>
        <authorList>
            <person name="Kalita M."/>
            <person name="Wdowiak-Wrobel S."/>
            <person name="Marek-Kozaczuk M."/>
            <person name="Palusinska-Szysz M."/>
            <person name="Sokolowski W."/>
            <person name="Coutinho T."/>
            <person name="Hlahane L."/>
        </authorList>
    </citation>
    <scope>NUCLEOTIDE SEQUENCE [LARGE SCALE GENOMIC DNA]</scope>
    <source>
        <strain evidence="2 3">MMK2</strain>
    </source>
</reference>
<protein>
    <recommendedName>
        <fullName evidence="4">Lipoprotein</fullName>
    </recommendedName>
</protein>
<evidence type="ECO:0008006" key="4">
    <source>
        <dbReference type="Google" id="ProtNLM"/>
    </source>
</evidence>
<evidence type="ECO:0000256" key="1">
    <source>
        <dbReference type="SAM" id="MobiDB-lite"/>
    </source>
</evidence>
<accession>A0ABT1VNN8</accession>
<feature type="compositionally biased region" description="Gly residues" evidence="1">
    <location>
        <begin position="28"/>
        <end position="41"/>
    </location>
</feature>
<feature type="compositionally biased region" description="Basic residues" evidence="1">
    <location>
        <begin position="42"/>
        <end position="52"/>
    </location>
</feature>
<dbReference type="PROSITE" id="PS51257">
    <property type="entry name" value="PROKAR_LIPOPROTEIN"/>
    <property type="match status" value="1"/>
</dbReference>
<dbReference type="EMBL" id="JANIET010000001">
    <property type="protein sequence ID" value="MCQ8228513.1"/>
    <property type="molecule type" value="Genomic_DNA"/>
</dbReference>
<evidence type="ECO:0000313" key="2">
    <source>
        <dbReference type="EMBL" id="MCQ8228513.1"/>
    </source>
</evidence>
<proteinExistence type="predicted"/>
<comment type="caution">
    <text evidence="2">The sequence shown here is derived from an EMBL/GenBank/DDBJ whole genome shotgun (WGS) entry which is preliminary data.</text>
</comment>
<sequence>MKKVIKVASVVAIMTMLSGCIIDHHRGGGGQGWGHHGGGGWHHGHGGYGHRR</sequence>
<organism evidence="2 3">
    <name type="scientific">Pantoea trifolii</name>
    <dbReference type="NCBI Taxonomy" id="2968030"/>
    <lineage>
        <taxon>Bacteria</taxon>
        <taxon>Pseudomonadati</taxon>
        <taxon>Pseudomonadota</taxon>
        <taxon>Gammaproteobacteria</taxon>
        <taxon>Enterobacterales</taxon>
        <taxon>Erwiniaceae</taxon>
        <taxon>Pantoea</taxon>
    </lineage>
</organism>
<dbReference type="Proteomes" id="UP001300015">
    <property type="component" value="Unassembled WGS sequence"/>
</dbReference>
<evidence type="ECO:0000313" key="3">
    <source>
        <dbReference type="Proteomes" id="UP001300015"/>
    </source>
</evidence>
<gene>
    <name evidence="2" type="ORF">NQH49_13610</name>
</gene>
<keyword evidence="3" id="KW-1185">Reference proteome</keyword>
<dbReference type="RefSeq" id="WP_256697019.1">
    <property type="nucleotide sequence ID" value="NZ_JANIES010000001.1"/>
</dbReference>